<accession>A0A624UT72</accession>
<organism evidence="1">
    <name type="scientific">Salmonella enterica</name>
    <name type="common">Salmonella choleraesuis</name>
    <dbReference type="NCBI Taxonomy" id="28901"/>
    <lineage>
        <taxon>Bacteria</taxon>
        <taxon>Pseudomonadati</taxon>
        <taxon>Pseudomonadota</taxon>
        <taxon>Gammaproteobacteria</taxon>
        <taxon>Enterobacterales</taxon>
        <taxon>Enterobacteriaceae</taxon>
        <taxon>Salmonella</taxon>
    </lineage>
</organism>
<comment type="caution">
    <text evidence="1">The sequence shown here is derived from an EMBL/GenBank/DDBJ whole genome shotgun (WGS) entry which is preliminary data.</text>
</comment>
<evidence type="ECO:0000313" key="2">
    <source>
        <dbReference type="EMBL" id="EDD1782119.1"/>
    </source>
</evidence>
<dbReference type="EMBL" id="AALTIN010000070">
    <property type="protein sequence ID" value="EDD1782119.1"/>
    <property type="molecule type" value="Genomic_DNA"/>
</dbReference>
<proteinExistence type="predicted"/>
<reference evidence="1" key="1">
    <citation type="submission" date="2019-10" db="EMBL/GenBank/DDBJ databases">
        <authorList>
            <consortium name="PulseNet: The National Subtyping Network for Foodborne Disease Surveillance"/>
            <person name="Tarr C.L."/>
            <person name="Trees E."/>
            <person name="Katz L.S."/>
            <person name="Carleton-Romer H.A."/>
            <person name="Stroika S."/>
            <person name="Kucerova Z."/>
            <person name="Roache K.F."/>
            <person name="Sabol A.L."/>
            <person name="Besser J."/>
            <person name="Gerner-Smidt P."/>
        </authorList>
    </citation>
    <scope>NUCLEOTIDE SEQUENCE</scope>
    <source>
        <strain evidence="1">PNUSAS104160</strain>
        <strain evidence="2">PNUSAS107527</strain>
    </source>
</reference>
<dbReference type="AlphaFoldDB" id="A0A624UT72"/>
<gene>
    <name evidence="1" type="ORF">F8330_24555</name>
    <name evidence="2" type="ORF">GA291_18115</name>
</gene>
<protein>
    <submittedName>
        <fullName evidence="1">Uncharacterized protein</fullName>
    </submittedName>
</protein>
<sequence>FEKLEDCYFSQKQPPAAQNTLTENDGCALLIRFDEHGQIEFTEKVPADAMVCTLEQFKFYLERHGWIVVHKERLVERLMKL</sequence>
<name>A0A624UT72_SALER</name>
<dbReference type="EMBL" id="AALHON010000199">
    <property type="protein sequence ID" value="ECZ7154657.1"/>
    <property type="molecule type" value="Genomic_DNA"/>
</dbReference>
<evidence type="ECO:0000313" key="1">
    <source>
        <dbReference type="EMBL" id="ECZ7154657.1"/>
    </source>
</evidence>
<feature type="non-terminal residue" evidence="1">
    <location>
        <position position="1"/>
    </location>
</feature>